<dbReference type="Proteomes" id="UP000236047">
    <property type="component" value="Unassembled WGS sequence"/>
</dbReference>
<dbReference type="EMBL" id="LJSN01000002">
    <property type="protein sequence ID" value="PNE39869.1"/>
    <property type="molecule type" value="Genomic_DNA"/>
</dbReference>
<proteinExistence type="predicted"/>
<accession>A0A2N8PFS1</accession>
<reference evidence="2" key="1">
    <citation type="submission" date="2015-09" db="EMBL/GenBank/DDBJ databases">
        <authorList>
            <person name="Graham D.E."/>
            <person name="Mahan K.M."/>
            <person name="Klingeman D.M."/>
            <person name="Fida T."/>
            <person name="Giannone R.J."/>
            <person name="Hettich R.L."/>
            <person name="Parry R.J."/>
            <person name="Spain J.C."/>
        </authorList>
    </citation>
    <scope>NUCLEOTIDE SEQUENCE [LARGE SCALE GENOMIC DNA]</scope>
    <source>
        <strain evidence="2">JCM 4701</strain>
    </source>
</reference>
<comment type="caution">
    <text evidence="1">The sequence shown here is derived from an EMBL/GenBank/DDBJ whole genome shotgun (WGS) entry which is preliminary data.</text>
</comment>
<name>A0A2N8PFS1_STRNR</name>
<gene>
    <name evidence="1" type="ORF">AOB60_01670</name>
</gene>
<evidence type="ECO:0000313" key="1">
    <source>
        <dbReference type="EMBL" id="PNE39869.1"/>
    </source>
</evidence>
<evidence type="ECO:0000313" key="2">
    <source>
        <dbReference type="Proteomes" id="UP000236047"/>
    </source>
</evidence>
<dbReference type="AlphaFoldDB" id="A0A2N8PFS1"/>
<keyword evidence="2" id="KW-1185">Reference proteome</keyword>
<protein>
    <submittedName>
        <fullName evidence="1">Uncharacterized protein</fullName>
    </submittedName>
</protein>
<organism evidence="1 2">
    <name type="scientific">Streptomyces noursei</name>
    <name type="common">Streptomyces albulus</name>
    <dbReference type="NCBI Taxonomy" id="1971"/>
    <lineage>
        <taxon>Bacteria</taxon>
        <taxon>Bacillati</taxon>
        <taxon>Actinomycetota</taxon>
        <taxon>Actinomycetes</taxon>
        <taxon>Kitasatosporales</taxon>
        <taxon>Streptomycetaceae</taxon>
        <taxon>Streptomyces</taxon>
    </lineage>
</organism>
<sequence>MACHDASVAQTADGELRVVRQLLALPGGAFLVPVQTPLVQVHLEEYGAHLGLFLRDDRQVALPEGRRGLVAIPCNDGDVGVGANAQTLVAEIACAAGVFGKTLQ</sequence>